<dbReference type="EMBL" id="PGCI01000315">
    <property type="protein sequence ID" value="PLW29921.1"/>
    <property type="molecule type" value="Genomic_DNA"/>
</dbReference>
<feature type="compositionally biased region" description="Pro residues" evidence="1">
    <location>
        <begin position="514"/>
        <end position="527"/>
    </location>
</feature>
<dbReference type="AlphaFoldDB" id="A0A2N5TWN3"/>
<feature type="region of interest" description="Disordered" evidence="1">
    <location>
        <begin position="196"/>
        <end position="222"/>
    </location>
</feature>
<feature type="compositionally biased region" description="Basic and acidic residues" evidence="1">
    <location>
        <begin position="198"/>
        <end position="212"/>
    </location>
</feature>
<reference evidence="2 3" key="1">
    <citation type="submission" date="2017-11" db="EMBL/GenBank/DDBJ databases">
        <title>De novo assembly and phasing of dikaryotic genomes from two isolates of Puccinia coronata f. sp. avenae, the causal agent of oat crown rust.</title>
        <authorList>
            <person name="Miller M.E."/>
            <person name="Zhang Y."/>
            <person name="Omidvar V."/>
            <person name="Sperschneider J."/>
            <person name="Schwessinger B."/>
            <person name="Raley C."/>
            <person name="Palmer J.M."/>
            <person name="Garnica D."/>
            <person name="Upadhyaya N."/>
            <person name="Rathjen J."/>
            <person name="Taylor J.M."/>
            <person name="Park R.F."/>
            <person name="Dodds P.N."/>
            <person name="Hirsch C.D."/>
            <person name="Kianian S.F."/>
            <person name="Figueroa M."/>
        </authorList>
    </citation>
    <scope>NUCLEOTIDE SEQUENCE [LARGE SCALE GENOMIC DNA]</scope>
    <source>
        <strain evidence="2">12SD80</strain>
    </source>
</reference>
<feature type="compositionally biased region" description="Basic and acidic residues" evidence="1">
    <location>
        <begin position="29"/>
        <end position="39"/>
    </location>
</feature>
<feature type="region of interest" description="Disordered" evidence="1">
    <location>
        <begin position="1"/>
        <end position="41"/>
    </location>
</feature>
<feature type="compositionally biased region" description="Pro residues" evidence="1">
    <location>
        <begin position="605"/>
        <end position="614"/>
    </location>
</feature>
<accession>A0A2N5TWN3</accession>
<evidence type="ECO:0000256" key="1">
    <source>
        <dbReference type="SAM" id="MobiDB-lite"/>
    </source>
</evidence>
<feature type="region of interest" description="Disordered" evidence="1">
    <location>
        <begin position="328"/>
        <end position="356"/>
    </location>
</feature>
<organism evidence="2 3">
    <name type="scientific">Puccinia coronata f. sp. avenae</name>
    <dbReference type="NCBI Taxonomy" id="200324"/>
    <lineage>
        <taxon>Eukaryota</taxon>
        <taxon>Fungi</taxon>
        <taxon>Dikarya</taxon>
        <taxon>Basidiomycota</taxon>
        <taxon>Pucciniomycotina</taxon>
        <taxon>Pucciniomycetes</taxon>
        <taxon>Pucciniales</taxon>
        <taxon>Pucciniaceae</taxon>
        <taxon>Puccinia</taxon>
    </lineage>
</organism>
<feature type="region of interest" description="Disordered" evidence="1">
    <location>
        <begin position="478"/>
        <end position="535"/>
    </location>
</feature>
<feature type="region of interest" description="Disordered" evidence="1">
    <location>
        <begin position="387"/>
        <end position="463"/>
    </location>
</feature>
<name>A0A2N5TWN3_9BASI</name>
<evidence type="ECO:0000313" key="2">
    <source>
        <dbReference type="EMBL" id="PLW29921.1"/>
    </source>
</evidence>
<feature type="compositionally biased region" description="Basic and acidic residues" evidence="1">
    <location>
        <begin position="422"/>
        <end position="436"/>
    </location>
</feature>
<feature type="region of interest" description="Disordered" evidence="1">
    <location>
        <begin position="560"/>
        <end position="614"/>
    </location>
</feature>
<feature type="compositionally biased region" description="Low complexity" evidence="1">
    <location>
        <begin position="409"/>
        <end position="421"/>
    </location>
</feature>
<gene>
    <name evidence="2" type="ORF">PCASD_19033</name>
</gene>
<dbReference type="InterPro" id="IPR014752">
    <property type="entry name" value="Arrestin-like_C"/>
</dbReference>
<feature type="compositionally biased region" description="Gly residues" evidence="1">
    <location>
        <begin position="340"/>
        <end position="349"/>
    </location>
</feature>
<evidence type="ECO:0000313" key="3">
    <source>
        <dbReference type="Proteomes" id="UP000235392"/>
    </source>
</evidence>
<sequence>MQPTHHSPPLYNHHTHHHTESSSTDFGSTDDRNEQRSEESDAAQLGFLLNLTPLPGHVAFVEGNTVEGELQLKQLAQSSQYSFEALGVTLTGNESTTATTTTTEEQEEHSACNTIELISQHIPLWKNSQQDITNPPSLCPFRFLLPVDLPQCIHLPNSHGIHYQLAATLAYKDHQKNPQTSSLSIPIHISSSHYSYSNHDDILPHHHHHPEEAQQQQQQQEFSFEPLQISASSPTPFFVTLSQTILRHSEPLDLQIRIPPPTEELVNDKGLQLRNVRAELRRHIRPRSSPENETTSVLAISGKACRFSSTRAVFLRLRLHSCLAQRDSRGREARGSEVVAGGGIGGTGNGEERTGGMSRCERVTQTTGHFAVGFSVAVRVQVSAADGSRHDHELVQPVQLLPDRPVSPTSTATATAAAGLGKAREAAAEQTSHDADADGPAPTYLESTEEQPRDAQPSTSQLAHMDQQIGPLLDWHGQEEEEEEEEEYDGYESFSAMAGHDGPAPPTIDEDESPPPPPALDTPPEGPAPFLLLSSSDTTAPFLSGLLHHHSADPCALADIHHHPFDIPPPHILDAGRPPAYVPQLPPPPIPLPLPAPSSDASSIEPPPYAANCS</sequence>
<dbReference type="Gene3D" id="2.60.40.640">
    <property type="match status" value="1"/>
</dbReference>
<protein>
    <submittedName>
        <fullName evidence="2">Uncharacterized protein</fullName>
    </submittedName>
</protein>
<dbReference type="Proteomes" id="UP000235392">
    <property type="component" value="Unassembled WGS sequence"/>
</dbReference>
<proteinExistence type="predicted"/>
<comment type="caution">
    <text evidence="2">The sequence shown here is derived from an EMBL/GenBank/DDBJ whole genome shotgun (WGS) entry which is preliminary data.</text>
</comment>
<feature type="compositionally biased region" description="Acidic residues" evidence="1">
    <location>
        <begin position="479"/>
        <end position="490"/>
    </location>
</feature>
<feature type="compositionally biased region" description="Pro residues" evidence="1">
    <location>
        <begin position="580"/>
        <end position="596"/>
    </location>
</feature>